<dbReference type="OrthoDB" id="1121759at2"/>
<accession>A0A4V3DDC7</accession>
<name>A0A4V3DDC7_9SPHI</name>
<dbReference type="SUPFAM" id="SSF51658">
    <property type="entry name" value="Xylose isomerase-like"/>
    <property type="match status" value="1"/>
</dbReference>
<dbReference type="PANTHER" id="PTHR12110:SF41">
    <property type="entry name" value="INOSOSE DEHYDRATASE"/>
    <property type="match status" value="1"/>
</dbReference>
<dbReference type="RefSeq" id="WP_133585754.1">
    <property type="nucleotide sequence ID" value="NZ_SNYV01000016.1"/>
</dbReference>
<dbReference type="InterPro" id="IPR050312">
    <property type="entry name" value="IolE/XylAMocC-like"/>
</dbReference>
<dbReference type="PANTHER" id="PTHR12110">
    <property type="entry name" value="HYDROXYPYRUVATE ISOMERASE"/>
    <property type="match status" value="1"/>
</dbReference>
<dbReference type="Gene3D" id="3.20.20.150">
    <property type="entry name" value="Divalent-metal-dependent TIM barrel enzymes"/>
    <property type="match status" value="1"/>
</dbReference>
<protein>
    <submittedName>
        <fullName evidence="2">Sugar phosphate isomerase/epimerase</fullName>
    </submittedName>
</protein>
<evidence type="ECO:0000259" key="1">
    <source>
        <dbReference type="Pfam" id="PF01261"/>
    </source>
</evidence>
<dbReference type="Pfam" id="PF01261">
    <property type="entry name" value="AP_endonuc_2"/>
    <property type="match status" value="1"/>
</dbReference>
<reference evidence="2 3" key="1">
    <citation type="submission" date="2019-03" db="EMBL/GenBank/DDBJ databases">
        <title>Genomic Encyclopedia of Archaeal and Bacterial Type Strains, Phase II (KMG-II): from individual species to whole genera.</title>
        <authorList>
            <person name="Goeker M."/>
        </authorList>
    </citation>
    <scope>NUCLEOTIDE SEQUENCE [LARGE SCALE GENOMIC DNA]</scope>
    <source>
        <strain evidence="2 3">DSM 28353</strain>
    </source>
</reference>
<dbReference type="GO" id="GO:0016853">
    <property type="term" value="F:isomerase activity"/>
    <property type="evidence" value="ECO:0007669"/>
    <property type="project" value="UniProtKB-KW"/>
</dbReference>
<evidence type="ECO:0000313" key="3">
    <source>
        <dbReference type="Proteomes" id="UP000295292"/>
    </source>
</evidence>
<dbReference type="Proteomes" id="UP000295292">
    <property type="component" value="Unassembled WGS sequence"/>
</dbReference>
<dbReference type="InterPro" id="IPR036237">
    <property type="entry name" value="Xyl_isomerase-like_sf"/>
</dbReference>
<keyword evidence="2" id="KW-0413">Isomerase</keyword>
<feature type="domain" description="Xylose isomerase-like TIM barrel" evidence="1">
    <location>
        <begin position="74"/>
        <end position="263"/>
    </location>
</feature>
<evidence type="ECO:0000313" key="2">
    <source>
        <dbReference type="EMBL" id="TDQ75870.1"/>
    </source>
</evidence>
<organism evidence="2 3">
    <name type="scientific">Sphingobacterium yanglingense</name>
    <dbReference type="NCBI Taxonomy" id="1437280"/>
    <lineage>
        <taxon>Bacteria</taxon>
        <taxon>Pseudomonadati</taxon>
        <taxon>Bacteroidota</taxon>
        <taxon>Sphingobacteriia</taxon>
        <taxon>Sphingobacteriales</taxon>
        <taxon>Sphingobacteriaceae</taxon>
        <taxon>Sphingobacterium</taxon>
    </lineage>
</organism>
<dbReference type="AlphaFoldDB" id="A0A4V3DDC7"/>
<dbReference type="InterPro" id="IPR013022">
    <property type="entry name" value="Xyl_isomerase-like_TIM-brl"/>
</dbReference>
<comment type="caution">
    <text evidence="2">The sequence shown here is derived from an EMBL/GenBank/DDBJ whole genome shotgun (WGS) entry which is preliminary data.</text>
</comment>
<sequence>MRKINLFMLVIALGVLFLSFSTSKSSKDRPEERLGWKLGAQAYTFRLFSFAEALDKLDSCNLGYVEAYPGQTIGAGSTEKMGYQLSSEGRRLVKKLLKEKGVTLHAFGVVGAQDAEEWDKVFAFAKDMGIQVINVEPSDAHLDIVSRLCDKYQIKAALHNHPEPSKYWNPEVVLKSLEGRSKLMGAAADVGHWMRSGLDPIACLKQLEGHIFHLHFKDLNEFGNKKAHDVHWGTGKLPLQGVIDELKRQKFKGMLSAEYEYNWENSKKDVCVSVANFRKLIK</sequence>
<proteinExistence type="predicted"/>
<dbReference type="EMBL" id="SNYV01000016">
    <property type="protein sequence ID" value="TDQ75870.1"/>
    <property type="molecule type" value="Genomic_DNA"/>
</dbReference>
<gene>
    <name evidence="2" type="ORF">CLV99_3564</name>
</gene>
<keyword evidence="3" id="KW-1185">Reference proteome</keyword>